<name>A0A183SP39_SCHSO</name>
<dbReference type="Proteomes" id="UP000275846">
    <property type="component" value="Unassembled WGS sequence"/>
</dbReference>
<evidence type="ECO:0000313" key="1">
    <source>
        <dbReference type="EMBL" id="VDL92372.1"/>
    </source>
</evidence>
<sequence length="186" mass="21052">MRPPGKLNTVSLNVPAHYLHFNNELANQLVNLPFVDKDASVENCWCQLRDIIQSTVLDYIGRALCQHKDGFDDNDAAINTLLAEKDQLYKAYVDSPTAAHKTAFYRNRHLVQDAWMARKSEEIQGWTNETKSEVDAAQVCSHYNPARVTVPAQHSMDIAEHDGRTDSESCFEVSRVAAVQQMFSNR</sequence>
<gene>
    <name evidence="1" type="ORF">SSLN_LOCUS5987</name>
</gene>
<accession>A0A183SP39</accession>
<organism evidence="3">
    <name type="scientific">Schistocephalus solidus</name>
    <name type="common">Tapeworm</name>
    <dbReference type="NCBI Taxonomy" id="70667"/>
    <lineage>
        <taxon>Eukaryota</taxon>
        <taxon>Metazoa</taxon>
        <taxon>Spiralia</taxon>
        <taxon>Lophotrochozoa</taxon>
        <taxon>Platyhelminthes</taxon>
        <taxon>Cestoda</taxon>
        <taxon>Eucestoda</taxon>
        <taxon>Diphyllobothriidea</taxon>
        <taxon>Diphyllobothriidae</taxon>
        <taxon>Schistocephalus</taxon>
    </lineage>
</organism>
<proteinExistence type="predicted"/>
<protein>
    <submittedName>
        <fullName evidence="1 3">Uncharacterized protein</fullName>
    </submittedName>
</protein>
<dbReference type="EMBL" id="UYSU01033491">
    <property type="protein sequence ID" value="VDL92372.1"/>
    <property type="molecule type" value="Genomic_DNA"/>
</dbReference>
<dbReference type="WBParaSite" id="SSLN_0000618001-mRNA-1">
    <property type="protein sequence ID" value="SSLN_0000618001-mRNA-1"/>
    <property type="gene ID" value="SSLN_0000618001"/>
</dbReference>
<keyword evidence="2" id="KW-1185">Reference proteome</keyword>
<evidence type="ECO:0000313" key="2">
    <source>
        <dbReference type="Proteomes" id="UP000275846"/>
    </source>
</evidence>
<dbReference type="AlphaFoldDB" id="A0A183SP39"/>
<reference evidence="1 2" key="2">
    <citation type="submission" date="2018-11" db="EMBL/GenBank/DDBJ databases">
        <authorList>
            <consortium name="Pathogen Informatics"/>
        </authorList>
    </citation>
    <scope>NUCLEOTIDE SEQUENCE [LARGE SCALE GENOMIC DNA]</scope>
    <source>
        <strain evidence="1 2">NST_G2</strain>
    </source>
</reference>
<evidence type="ECO:0000313" key="3">
    <source>
        <dbReference type="WBParaSite" id="SSLN_0000618001-mRNA-1"/>
    </source>
</evidence>
<reference evidence="3" key="1">
    <citation type="submission" date="2016-06" db="UniProtKB">
        <authorList>
            <consortium name="WormBaseParasite"/>
        </authorList>
    </citation>
    <scope>IDENTIFICATION</scope>
</reference>